<feature type="transmembrane region" description="Helical" evidence="1">
    <location>
        <begin position="9"/>
        <end position="27"/>
    </location>
</feature>
<keyword evidence="1" id="KW-0812">Transmembrane</keyword>
<name>A8F074_RICCK</name>
<proteinExistence type="predicted"/>
<reference evidence="3" key="1">
    <citation type="submission" date="2007-09" db="EMBL/GenBank/DDBJ databases">
        <title>Complete genome sequence of Rickettsia canadensis.</title>
        <authorList>
            <person name="Madan A."/>
            <person name="Fahey J."/>
            <person name="Helton E."/>
            <person name="Ketteman M."/>
            <person name="Madan A."/>
            <person name="Rodrigues S."/>
            <person name="Sanchez A."/>
            <person name="Whiting M."/>
            <person name="Dasch G."/>
            <person name="Eremeeva M."/>
        </authorList>
    </citation>
    <scope>NUCLEOTIDE SEQUENCE [LARGE SCALE GENOMIC DNA]</scope>
    <source>
        <strain evidence="3">McKiel</strain>
    </source>
</reference>
<evidence type="ECO:0000256" key="1">
    <source>
        <dbReference type="SAM" id="Phobius"/>
    </source>
</evidence>
<sequence length="29" mass="3525">MDSEMQDTLIFAVFAADFVVTTAWRYYFW</sequence>
<dbReference type="KEGG" id="rcm:A1E_05465"/>
<dbReference type="AlphaFoldDB" id="A8F074"/>
<protein>
    <submittedName>
        <fullName evidence="2">Uncharacterized protein</fullName>
    </submittedName>
</protein>
<evidence type="ECO:0000313" key="2">
    <source>
        <dbReference type="EMBL" id="ABV74007.1"/>
    </source>
</evidence>
<dbReference type="Proteomes" id="UP000007056">
    <property type="component" value="Chromosome"/>
</dbReference>
<evidence type="ECO:0000313" key="3">
    <source>
        <dbReference type="Proteomes" id="UP000007056"/>
    </source>
</evidence>
<dbReference type="STRING" id="293613.A1E_05465"/>
<keyword evidence="1" id="KW-1133">Transmembrane helix</keyword>
<gene>
    <name evidence="2" type="ordered locus">A1E_05465</name>
</gene>
<keyword evidence="1" id="KW-0472">Membrane</keyword>
<dbReference type="HOGENOM" id="CLU_3410084_0_0_5"/>
<dbReference type="EMBL" id="CP000409">
    <property type="protein sequence ID" value="ABV74007.1"/>
    <property type="molecule type" value="Genomic_DNA"/>
</dbReference>
<accession>A8F074</accession>
<organism evidence="2 3">
    <name type="scientific">Rickettsia canadensis (strain McKiel)</name>
    <dbReference type="NCBI Taxonomy" id="293613"/>
    <lineage>
        <taxon>Bacteria</taxon>
        <taxon>Pseudomonadati</taxon>
        <taxon>Pseudomonadota</taxon>
        <taxon>Alphaproteobacteria</taxon>
        <taxon>Rickettsiales</taxon>
        <taxon>Rickettsiaceae</taxon>
        <taxon>Rickettsieae</taxon>
        <taxon>Rickettsia</taxon>
        <taxon>belli group</taxon>
    </lineage>
</organism>